<keyword evidence="2" id="KW-1185">Reference proteome</keyword>
<sequence length="117" mass="13670">MQIQPLLAELVVREITGERLSIAEDQQVKAWLENNPARARMLACLRDAQWRMQEWQRYKDVDKQAIWTRMQARAATMPEQLPLPALEHRSWVGNPAGKSRTIRIWAMIAALILYHSH</sequence>
<gene>
    <name evidence="1" type="ORF">GCM10011511_49380</name>
</gene>
<reference evidence="1" key="2">
    <citation type="submission" date="2020-09" db="EMBL/GenBank/DDBJ databases">
        <authorList>
            <person name="Sun Q."/>
            <person name="Zhou Y."/>
        </authorList>
    </citation>
    <scope>NUCLEOTIDE SEQUENCE</scope>
    <source>
        <strain evidence="1">CGMCC 1.15448</strain>
    </source>
</reference>
<dbReference type="EMBL" id="BMJC01000005">
    <property type="protein sequence ID" value="GGB19763.1"/>
    <property type="molecule type" value="Genomic_DNA"/>
</dbReference>
<reference evidence="1" key="1">
    <citation type="journal article" date="2014" name="Int. J. Syst. Evol. Microbiol.">
        <title>Complete genome sequence of Corynebacterium casei LMG S-19264T (=DSM 44701T), isolated from a smear-ripened cheese.</title>
        <authorList>
            <consortium name="US DOE Joint Genome Institute (JGI-PGF)"/>
            <person name="Walter F."/>
            <person name="Albersmeier A."/>
            <person name="Kalinowski J."/>
            <person name="Ruckert C."/>
        </authorList>
    </citation>
    <scope>NUCLEOTIDE SEQUENCE</scope>
    <source>
        <strain evidence="1">CGMCC 1.15448</strain>
    </source>
</reference>
<organism evidence="1 2">
    <name type="scientific">Puia dinghuensis</name>
    <dbReference type="NCBI Taxonomy" id="1792502"/>
    <lineage>
        <taxon>Bacteria</taxon>
        <taxon>Pseudomonadati</taxon>
        <taxon>Bacteroidota</taxon>
        <taxon>Chitinophagia</taxon>
        <taxon>Chitinophagales</taxon>
        <taxon>Chitinophagaceae</taxon>
        <taxon>Puia</taxon>
    </lineage>
</organism>
<protein>
    <submittedName>
        <fullName evidence="1">Uncharacterized protein</fullName>
    </submittedName>
</protein>
<dbReference type="Proteomes" id="UP000607559">
    <property type="component" value="Unassembled WGS sequence"/>
</dbReference>
<accession>A0A8J2XVZ4</accession>
<proteinExistence type="predicted"/>
<evidence type="ECO:0000313" key="1">
    <source>
        <dbReference type="EMBL" id="GGB19763.1"/>
    </source>
</evidence>
<name>A0A8J2XVZ4_9BACT</name>
<evidence type="ECO:0000313" key="2">
    <source>
        <dbReference type="Proteomes" id="UP000607559"/>
    </source>
</evidence>
<dbReference type="AlphaFoldDB" id="A0A8J2XVZ4"/>
<comment type="caution">
    <text evidence="1">The sequence shown here is derived from an EMBL/GenBank/DDBJ whole genome shotgun (WGS) entry which is preliminary data.</text>
</comment>